<evidence type="ECO:0000313" key="4">
    <source>
        <dbReference type="Proteomes" id="UP000717696"/>
    </source>
</evidence>
<protein>
    <submittedName>
        <fullName evidence="3">Secretory lipase-domain-containing protein</fullName>
    </submittedName>
</protein>
<proteinExistence type="predicted"/>
<dbReference type="Pfam" id="PF03583">
    <property type="entry name" value="LIP"/>
    <property type="match status" value="1"/>
</dbReference>
<dbReference type="Proteomes" id="UP000717696">
    <property type="component" value="Unassembled WGS sequence"/>
</dbReference>
<sequence>MALQRVLALLSLWLGIAIAFEDSHFHKRSTSSSILPPTKDPWYKAPPKGSWENTEPGTVLRVRQAPGNLTSITGNSSAAYNILFRTTDSQYKPTWAVTTLLVPELGPKSLSSLVFHQAALLSYQVPYDSADPDSGPSYSIYTTSETSAYGAALGLGLFVSIPDYEGPLASFTAGVISGHATLDSIRAVLSLGLGLNTTSPKVALWGYSGGALASEWASELAVQYAPELSGTIVGAALGGLTPNVTSVLESITGKNSAGLGPSAILGISSQYPDVQKYIISHLKTSGPYNKTGFLAARDYTLAEAGAAYVGVDIAKYFKTGFAFIKDPKVQKIVNRDGIMGYHGVPQWPIFAYKTVRDEISKISDTDELIDKYCGIGANILYQRNSVGTHSQDALYSLAAAVKWLSVVLSGSYAEVYKTEGCTIQNVTRNDTTNPLFRRDVSQDVPNGVFSLW</sequence>
<dbReference type="EMBL" id="JAGMUU010000012">
    <property type="protein sequence ID" value="KAH7141401.1"/>
    <property type="molecule type" value="Genomic_DNA"/>
</dbReference>
<dbReference type="InterPro" id="IPR005152">
    <property type="entry name" value="Lipase_secreted"/>
</dbReference>
<dbReference type="Gene3D" id="3.40.50.1820">
    <property type="entry name" value="alpha/beta hydrolase"/>
    <property type="match status" value="1"/>
</dbReference>
<accession>A0A9P9EQ84</accession>
<evidence type="ECO:0000256" key="2">
    <source>
        <dbReference type="SAM" id="SignalP"/>
    </source>
</evidence>
<evidence type="ECO:0000256" key="1">
    <source>
        <dbReference type="ARBA" id="ARBA00022801"/>
    </source>
</evidence>
<gene>
    <name evidence="3" type="ORF">B0J13DRAFT_556782</name>
</gene>
<keyword evidence="4" id="KW-1185">Reference proteome</keyword>
<dbReference type="GO" id="GO:0016042">
    <property type="term" value="P:lipid catabolic process"/>
    <property type="evidence" value="ECO:0007669"/>
    <property type="project" value="InterPro"/>
</dbReference>
<dbReference type="PANTHER" id="PTHR34853:SF5">
    <property type="entry name" value="LIP-DOMAIN-CONTAINING PROTEIN-RELATED"/>
    <property type="match status" value="1"/>
</dbReference>
<organism evidence="3 4">
    <name type="scientific">Dactylonectria estremocensis</name>
    <dbReference type="NCBI Taxonomy" id="1079267"/>
    <lineage>
        <taxon>Eukaryota</taxon>
        <taxon>Fungi</taxon>
        <taxon>Dikarya</taxon>
        <taxon>Ascomycota</taxon>
        <taxon>Pezizomycotina</taxon>
        <taxon>Sordariomycetes</taxon>
        <taxon>Hypocreomycetidae</taxon>
        <taxon>Hypocreales</taxon>
        <taxon>Nectriaceae</taxon>
        <taxon>Dactylonectria</taxon>
    </lineage>
</organism>
<dbReference type="InterPro" id="IPR029058">
    <property type="entry name" value="AB_hydrolase_fold"/>
</dbReference>
<keyword evidence="1" id="KW-0378">Hydrolase</keyword>
<dbReference type="PANTHER" id="PTHR34853">
    <property type="match status" value="1"/>
</dbReference>
<keyword evidence="2" id="KW-0732">Signal</keyword>
<feature type="signal peptide" evidence="2">
    <location>
        <begin position="1"/>
        <end position="19"/>
    </location>
</feature>
<dbReference type="GO" id="GO:0004806">
    <property type="term" value="F:triacylglycerol lipase activity"/>
    <property type="evidence" value="ECO:0007669"/>
    <property type="project" value="InterPro"/>
</dbReference>
<evidence type="ECO:0000313" key="3">
    <source>
        <dbReference type="EMBL" id="KAH7141401.1"/>
    </source>
</evidence>
<comment type="caution">
    <text evidence="3">The sequence shown here is derived from an EMBL/GenBank/DDBJ whole genome shotgun (WGS) entry which is preliminary data.</text>
</comment>
<feature type="chain" id="PRO_5040363000" evidence="2">
    <location>
        <begin position="20"/>
        <end position="452"/>
    </location>
</feature>
<dbReference type="OrthoDB" id="2373480at2759"/>
<reference evidence="3" key="1">
    <citation type="journal article" date="2021" name="Nat. Commun.">
        <title>Genetic determinants of endophytism in the Arabidopsis root mycobiome.</title>
        <authorList>
            <person name="Mesny F."/>
            <person name="Miyauchi S."/>
            <person name="Thiergart T."/>
            <person name="Pickel B."/>
            <person name="Atanasova L."/>
            <person name="Karlsson M."/>
            <person name="Huettel B."/>
            <person name="Barry K.W."/>
            <person name="Haridas S."/>
            <person name="Chen C."/>
            <person name="Bauer D."/>
            <person name="Andreopoulos W."/>
            <person name="Pangilinan J."/>
            <person name="LaButti K."/>
            <person name="Riley R."/>
            <person name="Lipzen A."/>
            <person name="Clum A."/>
            <person name="Drula E."/>
            <person name="Henrissat B."/>
            <person name="Kohler A."/>
            <person name="Grigoriev I.V."/>
            <person name="Martin F.M."/>
            <person name="Hacquard S."/>
        </authorList>
    </citation>
    <scope>NUCLEOTIDE SEQUENCE</scope>
    <source>
        <strain evidence="3">MPI-CAGE-AT-0021</strain>
    </source>
</reference>
<name>A0A9P9EQ84_9HYPO</name>
<dbReference type="AlphaFoldDB" id="A0A9P9EQ84"/>
<dbReference type="Gene3D" id="1.10.260.130">
    <property type="match status" value="1"/>
</dbReference>
<dbReference type="SUPFAM" id="SSF53474">
    <property type="entry name" value="alpha/beta-Hydrolases"/>
    <property type="match status" value="1"/>
</dbReference>